<evidence type="ECO:0000313" key="2">
    <source>
        <dbReference type="EMBL" id="BAB30192.1"/>
    </source>
</evidence>
<reference evidence="2" key="1">
    <citation type="journal article" date="1999" name="Methods Enzymol.">
        <title>High-efficiency full-length cDNA cloning.</title>
        <authorList>
            <person name="Carninci P."/>
            <person name="Hayashizaki Y."/>
        </authorList>
    </citation>
    <scope>NUCLEOTIDE SEQUENCE</scope>
    <source>
        <strain evidence="2">C57BL/6J</strain>
        <tissue evidence="2">Testis</tissue>
    </source>
</reference>
<reference evidence="2" key="7">
    <citation type="journal article" date="2005" name="Science">
        <title>The Transcriptional Landscape of the Mammalian Genome.</title>
        <authorList>
            <consortium name="The FANTOM Consortium"/>
            <consortium name="Riken Genome Exploration Research Group and Genome Science Group (Genome Network Project Core Group)"/>
        </authorList>
    </citation>
    <scope>NUCLEOTIDE SEQUENCE</scope>
    <source>
        <strain evidence="2">C57BL/6J</strain>
        <tissue evidence="2">Testis</tissue>
    </source>
</reference>
<name>Q9D4P9_MOUSE</name>
<sequence length="117" mass="12634">MVTAAKRSTGTGQGACSQSSKGQRRGQVGRTDSCLTEDPKKVGGKWISLGEFLFQIRGKVDVSEESQSSQSLTSPLSLRVPAYTNEEKTSGHAQLRPEGIQVDRMLQVKGVPWGQGR</sequence>
<protein>
    <submittedName>
        <fullName evidence="2">Uncharacterized protein</fullName>
    </submittedName>
</protein>
<dbReference type="AGR" id="MGI:1923163"/>
<accession>Q9D4P9</accession>
<reference evidence="2" key="6">
    <citation type="journal article" date="2002" name="Nature">
        <title>Analysis of the mouse transcriptome based on functional annotation of 60,770 full-length cDNAs.</title>
        <authorList>
            <consortium name="The FANTOM Consortium and the RIKEN Genome Exploration Research Group Phase I and II Team"/>
        </authorList>
    </citation>
    <scope>NUCLEOTIDE SEQUENCE</scope>
    <source>
        <strain evidence="2">C57BL/6J</strain>
        <tissue evidence="2">Testis</tissue>
    </source>
</reference>
<reference evidence="2" key="5">
    <citation type="journal article" date="2001" name="Nature">
        <title>Functional annotation of a full-length mouse cDNA collection.</title>
        <authorList>
            <consortium name="The RIKEN Genome Exploration Research Group Phase II Team and the FANTOM Consortium"/>
        </authorList>
    </citation>
    <scope>NUCLEOTIDE SEQUENCE</scope>
    <source>
        <strain evidence="2">C57BL/6J</strain>
        <tissue evidence="2">Testis</tissue>
    </source>
</reference>
<dbReference type="EMBL" id="AK016319">
    <property type="protein sequence ID" value="BAB30192.1"/>
    <property type="molecule type" value="mRNA"/>
</dbReference>
<feature type="compositionally biased region" description="Polar residues" evidence="1">
    <location>
        <begin position="1"/>
        <end position="21"/>
    </location>
</feature>
<feature type="region of interest" description="Disordered" evidence="1">
    <location>
        <begin position="1"/>
        <end position="42"/>
    </location>
</feature>
<evidence type="ECO:0000256" key="1">
    <source>
        <dbReference type="SAM" id="MobiDB-lite"/>
    </source>
</evidence>
<reference evidence="2" key="2">
    <citation type="journal article" date="2000" name="Genome Res.">
        <title>Normalization and subtraction of cap-trapper-selected cDNAs to prepare full-length cDNA libraries for rapid discovery of new genes.</title>
        <authorList>
            <person name="Carninci P."/>
            <person name="Shibata Y."/>
            <person name="Hayatsu N."/>
            <person name="Sugahara Y."/>
            <person name="Shibata K."/>
            <person name="Itoh M."/>
            <person name="Konno H."/>
            <person name="Okazaki Y."/>
            <person name="Muramatsu M."/>
            <person name="Hayashizaki Y."/>
        </authorList>
    </citation>
    <scope>NUCLEOTIDE SEQUENCE</scope>
    <source>
        <strain evidence="2">C57BL/6J</strain>
        <tissue evidence="2">Testis</tissue>
    </source>
</reference>
<gene>
    <name evidence="3" type="primary">4930579G18Rik</name>
</gene>
<dbReference type="AlphaFoldDB" id="Q9D4P9"/>
<reference evidence="2" key="3">
    <citation type="journal article" date="2000" name="Genome Res.">
        <title>RIKEN integrated sequence analysis (RISA) system--384-format sequencing pipeline with 384 multicapillary sequencer.</title>
        <authorList>
            <person name="Shibata K."/>
            <person name="Itoh M."/>
            <person name="Aizawa K."/>
            <person name="Nagaoka S."/>
            <person name="Sasaki N."/>
            <person name="Carninci P."/>
            <person name="Konno H."/>
            <person name="Akiyama J."/>
            <person name="Nishi K."/>
            <person name="Kitsunai T."/>
            <person name="Tashiro H."/>
            <person name="Itoh M."/>
            <person name="Sumi N."/>
            <person name="Ishii Y."/>
            <person name="Nakamura S."/>
            <person name="Hazama M."/>
            <person name="Nishine T."/>
            <person name="Harada A."/>
            <person name="Yamamoto R."/>
            <person name="Matsumoto H."/>
            <person name="Sakaguchi S."/>
            <person name="Ikegami T."/>
            <person name="Kashiwagi K."/>
            <person name="Fujiwake S."/>
            <person name="Inoue K."/>
            <person name="Togawa Y."/>
            <person name="Izawa M."/>
            <person name="Ohara E."/>
            <person name="Watahiki M."/>
            <person name="Yoneda Y."/>
            <person name="Ishikawa T."/>
            <person name="Ozawa K."/>
            <person name="Tanaka T."/>
            <person name="Matsuura S."/>
            <person name="Kawai J."/>
            <person name="Okazaki Y."/>
            <person name="Muramatsu M."/>
            <person name="Inoue Y."/>
            <person name="Kira A."/>
            <person name="Hayashizaki Y."/>
        </authorList>
    </citation>
    <scope>NUCLEOTIDE SEQUENCE</scope>
    <source>
        <strain evidence="2">C57BL/6J</strain>
        <tissue evidence="2">Testis</tissue>
    </source>
</reference>
<proteinExistence type="evidence at transcript level"/>
<reference evidence="2" key="4">
    <citation type="submission" date="2000-07" db="EMBL/GenBank/DDBJ databases">
        <authorList>
            <person name="Adachi J."/>
            <person name="Aizawa K."/>
            <person name="Akahira S."/>
            <person name="Akimura T."/>
            <person name="Arai A."/>
            <person name="Aono H."/>
            <person name="Arakawa T."/>
            <person name="Bono H."/>
            <person name="Carninci P."/>
            <person name="Fukuda S."/>
            <person name="Fukunishi Y."/>
            <person name="Furuno M."/>
            <person name="Hanagaki T."/>
            <person name="Hara A."/>
            <person name="Hayatsu N."/>
            <person name="Hiramoto K."/>
            <person name="Hiraoka T."/>
            <person name="Hori F."/>
            <person name="Imotani K."/>
            <person name="Ishii Y."/>
            <person name="Itoh M."/>
            <person name="Izawa M."/>
            <person name="Kasukawa T."/>
            <person name="Kato H."/>
            <person name="Kawai J."/>
            <person name="Kojima Y."/>
            <person name="Konno H."/>
            <person name="Kouda M."/>
            <person name="Koya S."/>
            <person name="Kurihara C."/>
            <person name="Matsuyama T."/>
            <person name="Miyazaki A."/>
            <person name="Nishi K."/>
            <person name="Nomura K."/>
            <person name="Numazaki R."/>
            <person name="Ohno M."/>
            <person name="Okazaki Y."/>
            <person name="Okido T."/>
            <person name="Owa C."/>
            <person name="Saito H."/>
            <person name="Saito R."/>
            <person name="Sakai C."/>
            <person name="Sakai K."/>
            <person name="Sano H."/>
            <person name="Sasaki D."/>
            <person name="Shibata K."/>
            <person name="Shibata Y."/>
            <person name="Shinagawa A."/>
            <person name="Shiraki T."/>
            <person name="Sogabe Y."/>
            <person name="Suzuki H."/>
            <person name="Tagami M."/>
            <person name="Tagawa A."/>
            <person name="Takahashi F."/>
            <person name="Tanaka T."/>
            <person name="Tejima Y."/>
            <person name="Toya T."/>
            <person name="Yamamura T."/>
            <person name="Yasunishi A."/>
            <person name="Yoshida K."/>
            <person name="Yoshino M."/>
            <person name="Muramatsu M."/>
            <person name="Hayashizaki Y."/>
        </authorList>
    </citation>
    <scope>NUCLEOTIDE SEQUENCE</scope>
    <source>
        <strain evidence="2">C57BL/6J</strain>
        <tissue evidence="2">Testis</tissue>
    </source>
</reference>
<reference evidence="2" key="8">
    <citation type="journal article" date="2005" name="Science">
        <title>Antisense Transcription in the Mammalian Transcriptome.</title>
        <authorList>
            <consortium name="RIKEN Genome Exploration Research Group and Genome Science Group (Genome Network Project Core Group) and the FANTOM Consortium"/>
        </authorList>
    </citation>
    <scope>NUCLEOTIDE SEQUENCE</scope>
    <source>
        <strain evidence="2">C57BL/6J</strain>
        <tissue evidence="2">Testis</tissue>
    </source>
</reference>
<evidence type="ECO:0000313" key="3">
    <source>
        <dbReference type="MGI" id="MGI:1923163"/>
    </source>
</evidence>
<organism evidence="2">
    <name type="scientific">Mus musculus</name>
    <name type="common">Mouse</name>
    <dbReference type="NCBI Taxonomy" id="10090"/>
    <lineage>
        <taxon>Eukaryota</taxon>
        <taxon>Metazoa</taxon>
        <taxon>Chordata</taxon>
        <taxon>Craniata</taxon>
        <taxon>Vertebrata</taxon>
        <taxon>Euteleostomi</taxon>
        <taxon>Mammalia</taxon>
        <taxon>Eutheria</taxon>
        <taxon>Euarchontoglires</taxon>
        <taxon>Glires</taxon>
        <taxon>Rodentia</taxon>
        <taxon>Myomorpha</taxon>
        <taxon>Muroidea</taxon>
        <taxon>Muridae</taxon>
        <taxon>Murinae</taxon>
        <taxon>Mus</taxon>
        <taxon>Mus</taxon>
    </lineage>
</organism>
<dbReference type="MGI" id="MGI:1923163">
    <property type="gene designation" value="4930579G18Rik"/>
</dbReference>